<accession>A0ABM5H700</accession>
<evidence type="ECO:0000256" key="9">
    <source>
        <dbReference type="ARBA" id="ARBA00023160"/>
    </source>
</evidence>
<feature type="transmembrane region" description="Helical" evidence="10">
    <location>
        <begin position="468"/>
        <end position="489"/>
    </location>
</feature>
<feature type="transmembrane region" description="Helical" evidence="10">
    <location>
        <begin position="330"/>
        <end position="356"/>
    </location>
</feature>
<evidence type="ECO:0000256" key="7">
    <source>
        <dbReference type="ARBA" id="ARBA00023098"/>
    </source>
</evidence>
<dbReference type="Pfam" id="PF01151">
    <property type="entry name" value="ELO"/>
    <property type="match status" value="2"/>
</dbReference>
<dbReference type="PROSITE" id="PS01188">
    <property type="entry name" value="ELO"/>
    <property type="match status" value="2"/>
</dbReference>
<organism evidence="11 12">
    <name type="scientific">Drosophila rhopaloa</name>
    <name type="common">Fruit fly</name>
    <dbReference type="NCBI Taxonomy" id="1041015"/>
    <lineage>
        <taxon>Eukaryota</taxon>
        <taxon>Metazoa</taxon>
        <taxon>Ecdysozoa</taxon>
        <taxon>Arthropoda</taxon>
        <taxon>Hexapoda</taxon>
        <taxon>Insecta</taxon>
        <taxon>Pterygota</taxon>
        <taxon>Neoptera</taxon>
        <taxon>Endopterygota</taxon>
        <taxon>Diptera</taxon>
        <taxon>Brachycera</taxon>
        <taxon>Muscomorpha</taxon>
        <taxon>Ephydroidea</taxon>
        <taxon>Drosophilidae</taxon>
        <taxon>Drosophila</taxon>
        <taxon>Sophophora</taxon>
    </lineage>
</organism>
<feature type="transmembrane region" description="Helical" evidence="10">
    <location>
        <begin position="229"/>
        <end position="252"/>
    </location>
</feature>
<dbReference type="EnsemblMetazoa" id="XM_017120106.2">
    <property type="protein sequence ID" value="XP_016975595.2"/>
    <property type="gene ID" value="LOC108042012"/>
</dbReference>
<feature type="transmembrane region" description="Helical" evidence="10">
    <location>
        <begin position="376"/>
        <end position="397"/>
    </location>
</feature>
<dbReference type="EC" id="2.3.1.199" evidence="10"/>
<comment type="similarity">
    <text evidence="10">Belongs to the ELO family.</text>
</comment>
<evidence type="ECO:0000256" key="10">
    <source>
        <dbReference type="RuleBase" id="RU361115"/>
    </source>
</evidence>
<keyword evidence="5 10" id="KW-0276">Fatty acid metabolism</keyword>
<keyword evidence="9 10" id="KW-0275">Fatty acid biosynthesis</keyword>
<keyword evidence="12" id="KW-1185">Reference proteome</keyword>
<evidence type="ECO:0000256" key="5">
    <source>
        <dbReference type="ARBA" id="ARBA00022832"/>
    </source>
</evidence>
<dbReference type="InterPro" id="IPR030457">
    <property type="entry name" value="ELO_CS"/>
</dbReference>
<reference evidence="11" key="2">
    <citation type="submission" date="2025-05" db="UniProtKB">
        <authorList>
            <consortium name="EnsemblMetazoa"/>
        </authorList>
    </citation>
    <scope>IDENTIFICATION</scope>
</reference>
<protein>
    <recommendedName>
        <fullName evidence="10">Elongation of very long chain fatty acids protein</fullName>
        <ecNumber evidence="10">2.3.1.199</ecNumber>
    </recommendedName>
    <alternativeName>
        <fullName evidence="10">Very-long-chain 3-oxoacyl-CoA synthase</fullName>
    </alternativeName>
</protein>
<name>A0ABM5H700_DRORH</name>
<feature type="transmembrane region" description="Helical" evidence="10">
    <location>
        <begin position="20"/>
        <end position="39"/>
    </location>
</feature>
<evidence type="ECO:0000256" key="2">
    <source>
        <dbReference type="ARBA" id="ARBA00022516"/>
    </source>
</evidence>
<sequence length="535" mass="62443">MVYFLNGTLTISEDPVQLPLVGSPWPSLTIAFIYLLFVLKVGRKFMENRKPFDLRGVIKVYNIVQILYNSIALLYGLYFLFVLKAYDLSCVTRLPLDHEYKSWERWITYSYFFNKYMDLLETVFFVLRKKYRQISFLHVFHHLVMSFGGYIYLTFSGYGGPYFPSCLLNVAVHVLMYSYYYISSVNKDVQSSSWKKYITIVQMVQFILNLSSFIYTLMQPNCNTSRPVVYSGLFVSMAFFLMFGNFYVHAYVMPGKKKTDQKVHISQAWLLLVILQTANMLTADPVKLPIFSSPWVALGTLTTYLLFVLKVGPKIMENRKPFDLRGVIKVYNVAQILYNAVMLVLGAHFLFVLRAYNISCVVKLPLDHEHKDRERMICSLYMVNKFVDLIETVFFVLRKKNRQISFLHVFHHLSMALSGYLYSYFIGYGGMPFPMCFLNVAVHVVMYTYYYLSSVSQEVQRSLWWKKYITIIQLLQFALIMSHCLYTLMQPNCNAPRLLTSGIALLTASFTAMFSHFYLHTYILSGKKERLKTAQ</sequence>
<feature type="transmembrane region" description="Helical" evidence="10">
    <location>
        <begin position="288"/>
        <end position="309"/>
    </location>
</feature>
<feature type="transmembrane region" description="Helical" evidence="10">
    <location>
        <begin position="194"/>
        <end position="217"/>
    </location>
</feature>
<evidence type="ECO:0000313" key="11">
    <source>
        <dbReference type="EnsemblMetazoa" id="XP_016975595.2"/>
    </source>
</evidence>
<keyword evidence="6 10" id="KW-1133">Transmembrane helix</keyword>
<evidence type="ECO:0000256" key="6">
    <source>
        <dbReference type="ARBA" id="ARBA00022989"/>
    </source>
</evidence>
<reference evidence="12" key="1">
    <citation type="journal article" date="2021" name="Elife">
        <title>Highly contiguous assemblies of 101 drosophilid genomes.</title>
        <authorList>
            <person name="Kim B.Y."/>
            <person name="Wang J.R."/>
            <person name="Miller D.E."/>
            <person name="Barmina O."/>
            <person name="Delaney E."/>
            <person name="Thompson A."/>
            <person name="Comeault A.A."/>
            <person name="Peede D."/>
            <person name="D'Agostino E.R."/>
            <person name="Pelaez J."/>
            <person name="Aguilar J.M."/>
            <person name="Haji D."/>
            <person name="Matsunaga T."/>
            <person name="Armstrong E.E."/>
            <person name="Zych M."/>
            <person name="Ogawa Y."/>
            <person name="Stamenkovic-Radak M."/>
            <person name="Jelic M."/>
            <person name="Veselinovic M.S."/>
            <person name="Tanaskovic M."/>
            <person name="Eric P."/>
            <person name="Gao J.J."/>
            <person name="Katoh T.K."/>
            <person name="Toda M.J."/>
            <person name="Watabe H."/>
            <person name="Watada M."/>
            <person name="Davis J.S."/>
            <person name="Moyle L.C."/>
            <person name="Manoli G."/>
            <person name="Bertolini E."/>
            <person name="Kostal V."/>
            <person name="Hawley R.S."/>
            <person name="Takahashi A."/>
            <person name="Jones C.D."/>
            <person name="Price D.K."/>
            <person name="Whiteman N."/>
            <person name="Kopp A."/>
            <person name="Matute D.R."/>
            <person name="Petrov D.A."/>
        </authorList>
    </citation>
    <scope>NUCLEOTIDE SEQUENCE [LARGE SCALE GENOMIC DNA]</scope>
</reference>
<feature type="transmembrane region" description="Helical" evidence="10">
    <location>
        <begin position="106"/>
        <end position="127"/>
    </location>
</feature>
<dbReference type="PANTHER" id="PTHR11157:SF116">
    <property type="entry name" value="ELONGATION OF VERY LONG CHAIN FATTY ACIDS PROTEIN-RELATED"/>
    <property type="match status" value="1"/>
</dbReference>
<feature type="transmembrane region" description="Helical" evidence="10">
    <location>
        <begin position="501"/>
        <end position="524"/>
    </location>
</feature>
<comment type="subcellular location">
    <subcellularLocation>
        <location evidence="1">Membrane</location>
        <topology evidence="1">Multi-pass membrane protein</topology>
    </subcellularLocation>
</comment>
<comment type="catalytic activity">
    <reaction evidence="10">
        <text>a very-long-chain acyl-CoA + malonyl-CoA + H(+) = a very-long-chain 3-oxoacyl-CoA + CO2 + CoA</text>
        <dbReference type="Rhea" id="RHEA:32727"/>
        <dbReference type="ChEBI" id="CHEBI:15378"/>
        <dbReference type="ChEBI" id="CHEBI:16526"/>
        <dbReference type="ChEBI" id="CHEBI:57287"/>
        <dbReference type="ChEBI" id="CHEBI:57384"/>
        <dbReference type="ChEBI" id="CHEBI:90725"/>
        <dbReference type="ChEBI" id="CHEBI:90736"/>
        <dbReference type="EC" id="2.3.1.199"/>
    </reaction>
</comment>
<keyword evidence="7 10" id="KW-0443">Lipid metabolism</keyword>
<evidence type="ECO:0000256" key="1">
    <source>
        <dbReference type="ARBA" id="ARBA00004141"/>
    </source>
</evidence>
<keyword evidence="4 10" id="KW-0812">Transmembrane</keyword>
<keyword evidence="3 10" id="KW-0808">Transferase</keyword>
<dbReference type="Proteomes" id="UP001652680">
    <property type="component" value="Unassembled WGS sequence"/>
</dbReference>
<feature type="transmembrane region" description="Helical" evidence="10">
    <location>
        <begin position="404"/>
        <end position="425"/>
    </location>
</feature>
<keyword evidence="2 10" id="KW-0444">Lipid biosynthesis</keyword>
<feature type="transmembrane region" description="Helical" evidence="10">
    <location>
        <begin position="134"/>
        <end position="155"/>
    </location>
</feature>
<evidence type="ECO:0000256" key="8">
    <source>
        <dbReference type="ARBA" id="ARBA00023136"/>
    </source>
</evidence>
<dbReference type="InterPro" id="IPR002076">
    <property type="entry name" value="ELO_fam"/>
</dbReference>
<evidence type="ECO:0000313" key="12">
    <source>
        <dbReference type="Proteomes" id="UP001652680"/>
    </source>
</evidence>
<dbReference type="RefSeq" id="XP_016975595.2">
    <property type="nucleotide sequence ID" value="XM_017120106.2"/>
</dbReference>
<keyword evidence="8 10" id="KW-0472">Membrane</keyword>
<dbReference type="GeneID" id="108042012"/>
<dbReference type="PANTHER" id="PTHR11157">
    <property type="entry name" value="FATTY ACID ACYL TRANSFERASE-RELATED"/>
    <property type="match status" value="1"/>
</dbReference>
<feature type="transmembrane region" description="Helical" evidence="10">
    <location>
        <begin position="161"/>
        <end position="182"/>
    </location>
</feature>
<proteinExistence type="inferred from homology"/>
<evidence type="ECO:0000256" key="4">
    <source>
        <dbReference type="ARBA" id="ARBA00022692"/>
    </source>
</evidence>
<comment type="caution">
    <text evidence="10">Lacks conserved residue(s) required for the propagation of feature annotation.</text>
</comment>
<feature type="transmembrane region" description="Helical" evidence="10">
    <location>
        <begin position="60"/>
        <end position="86"/>
    </location>
</feature>
<feature type="transmembrane region" description="Helical" evidence="10">
    <location>
        <begin position="431"/>
        <end position="452"/>
    </location>
</feature>
<evidence type="ECO:0000256" key="3">
    <source>
        <dbReference type="ARBA" id="ARBA00022679"/>
    </source>
</evidence>
<feature type="transmembrane region" description="Helical" evidence="10">
    <location>
        <begin position="264"/>
        <end position="282"/>
    </location>
</feature>